<evidence type="ECO:0000256" key="3">
    <source>
        <dbReference type="ARBA" id="ARBA00023163"/>
    </source>
</evidence>
<dbReference type="eggNOG" id="COG2207">
    <property type="taxonomic scope" value="Bacteria"/>
</dbReference>
<proteinExistence type="predicted"/>
<dbReference type="SMART" id="SM00342">
    <property type="entry name" value="HTH_ARAC"/>
    <property type="match status" value="1"/>
</dbReference>
<dbReference type="STRING" id="762903.Pedsa_1486"/>
<dbReference type="Pfam" id="PF02311">
    <property type="entry name" value="AraC_binding"/>
    <property type="match status" value="1"/>
</dbReference>
<dbReference type="InterPro" id="IPR020449">
    <property type="entry name" value="Tscrpt_reg_AraC-type_HTH"/>
</dbReference>
<dbReference type="InterPro" id="IPR009057">
    <property type="entry name" value="Homeodomain-like_sf"/>
</dbReference>
<evidence type="ECO:0000256" key="1">
    <source>
        <dbReference type="ARBA" id="ARBA00023015"/>
    </source>
</evidence>
<dbReference type="GO" id="GO:0003700">
    <property type="term" value="F:DNA-binding transcription factor activity"/>
    <property type="evidence" value="ECO:0007669"/>
    <property type="project" value="InterPro"/>
</dbReference>
<gene>
    <name evidence="5" type="ordered locus">Pedsa_1486</name>
</gene>
<accession>F0S5A2</accession>
<dbReference type="GO" id="GO:0043565">
    <property type="term" value="F:sequence-specific DNA binding"/>
    <property type="evidence" value="ECO:0007669"/>
    <property type="project" value="InterPro"/>
</dbReference>
<dbReference type="InterPro" id="IPR014710">
    <property type="entry name" value="RmlC-like_jellyroll"/>
</dbReference>
<dbReference type="Gene3D" id="2.60.120.10">
    <property type="entry name" value="Jelly Rolls"/>
    <property type="match status" value="1"/>
</dbReference>
<reference evidence="5 6" key="1">
    <citation type="journal article" date="2011" name="Stand. Genomic Sci.">
        <title>Complete genome sequence of the gliding, heparinolytic Pedobacter saltans type strain (113).</title>
        <authorList>
            <person name="Liolios K."/>
            <person name="Sikorski J."/>
            <person name="Lu M."/>
            <person name="Nolan M."/>
            <person name="Lapidus A."/>
            <person name="Lucas S."/>
            <person name="Hammon N."/>
            <person name="Deshpande S."/>
            <person name="Cheng J.F."/>
            <person name="Tapia R."/>
            <person name="Han C."/>
            <person name="Goodwin L."/>
            <person name="Pitluck S."/>
            <person name="Huntemann M."/>
            <person name="Ivanova N."/>
            <person name="Pagani I."/>
            <person name="Mavromatis K."/>
            <person name="Ovchinikova G."/>
            <person name="Pati A."/>
            <person name="Chen A."/>
            <person name="Palaniappan K."/>
            <person name="Land M."/>
            <person name="Hauser L."/>
            <person name="Brambilla E.M."/>
            <person name="Kotsyurbenko O."/>
            <person name="Rohde M."/>
            <person name="Tindall B.J."/>
            <person name="Abt B."/>
            <person name="Goker M."/>
            <person name="Detter J.C."/>
            <person name="Woyke T."/>
            <person name="Bristow J."/>
            <person name="Eisen J.A."/>
            <person name="Markowitz V."/>
            <person name="Hugenholtz P."/>
            <person name="Klenk H.P."/>
            <person name="Kyrpides N.C."/>
        </authorList>
    </citation>
    <scope>NUCLEOTIDE SEQUENCE [LARGE SCALE GENOMIC DNA]</scope>
    <source>
        <strain evidence="6">ATCC 51119 / DSM 12145 / JCM 21818 / LMG 10337 / NBRC 100064 / NCIMB 13643</strain>
    </source>
</reference>
<reference evidence="6" key="2">
    <citation type="submission" date="2011-02" db="EMBL/GenBank/DDBJ databases">
        <title>The complete genome of Pedobacter saltans DSM 12145.</title>
        <authorList>
            <consortium name="US DOE Joint Genome Institute (JGI-PGF)"/>
            <person name="Lucas S."/>
            <person name="Copeland A."/>
            <person name="Lapidus A."/>
            <person name="Bruce D."/>
            <person name="Goodwin L."/>
            <person name="Pitluck S."/>
            <person name="Kyrpides N."/>
            <person name="Mavromatis K."/>
            <person name="Pagani I."/>
            <person name="Ivanova N."/>
            <person name="Ovchinnikova G."/>
            <person name="Lu M."/>
            <person name="Detter J.C."/>
            <person name="Han C."/>
            <person name="Land M."/>
            <person name="Hauser L."/>
            <person name="Markowitz V."/>
            <person name="Cheng J.-F."/>
            <person name="Hugenholtz P."/>
            <person name="Woyke T."/>
            <person name="Wu D."/>
            <person name="Tindall B."/>
            <person name="Pomrenke H.G."/>
            <person name="Brambilla E."/>
            <person name="Klenk H.-P."/>
            <person name="Eisen J.A."/>
        </authorList>
    </citation>
    <scope>NUCLEOTIDE SEQUENCE [LARGE SCALE GENOMIC DNA]</scope>
    <source>
        <strain evidence="6">ATCC 51119 / DSM 12145 / JCM 21818 / LMG 10337 / NBRC 100064 / NCIMB 13643</strain>
    </source>
</reference>
<keyword evidence="1" id="KW-0805">Transcription regulation</keyword>
<name>F0S5A2_PSESL</name>
<dbReference type="PRINTS" id="PR00032">
    <property type="entry name" value="HTHARAC"/>
</dbReference>
<dbReference type="InterPro" id="IPR018062">
    <property type="entry name" value="HTH_AraC-typ_CS"/>
</dbReference>
<organism evidence="5 6">
    <name type="scientific">Pseudopedobacter saltans (strain ATCC 51119 / DSM 12145 / JCM 21818 / CCUG 39354 / LMG 10337 / NBRC 100064 / NCIMB 13643)</name>
    <name type="common">Pedobacter saltans</name>
    <dbReference type="NCBI Taxonomy" id="762903"/>
    <lineage>
        <taxon>Bacteria</taxon>
        <taxon>Pseudomonadati</taxon>
        <taxon>Bacteroidota</taxon>
        <taxon>Sphingobacteriia</taxon>
        <taxon>Sphingobacteriales</taxon>
        <taxon>Sphingobacteriaceae</taxon>
        <taxon>Pseudopedobacter</taxon>
    </lineage>
</organism>
<dbReference type="EMBL" id="CP002545">
    <property type="protein sequence ID" value="ADY52047.1"/>
    <property type="molecule type" value="Genomic_DNA"/>
</dbReference>
<dbReference type="AlphaFoldDB" id="F0S5A2"/>
<dbReference type="SUPFAM" id="SSF46689">
    <property type="entry name" value="Homeodomain-like"/>
    <property type="match status" value="2"/>
</dbReference>
<keyword evidence="2" id="KW-0238">DNA-binding</keyword>
<keyword evidence="6" id="KW-1185">Reference proteome</keyword>
<keyword evidence="3" id="KW-0804">Transcription</keyword>
<dbReference type="PROSITE" id="PS01124">
    <property type="entry name" value="HTH_ARAC_FAMILY_2"/>
    <property type="match status" value="1"/>
</dbReference>
<dbReference type="HOGENOM" id="CLU_000445_88_3_10"/>
<sequence length="288" mass="33468">MKAQFHKVPTKLETSYNIRNDVSPNFGTVWHYHPELELHYVKKGEGVRFIGDNINNFSAGEMILLGENLPHTWRCKDEYFIPESNLNVEATVIQFLPNCLGQDFLNIPETYQIPRLFEKAKQGLIIKGKTKKKLEVLMHDALGAQSLQRITVLLNILSTLADSEEFEVITKSHTFYRTNNIDTERINKICTYTLSNYKEDISLEQIASLSNLSITSFCRYFKQITKKTYYDFLTEIRISHACRILVNNTLTVEAISMECGFNNPSNFYRHFKKVMGCTPIEYKTKFYK</sequence>
<dbReference type="SUPFAM" id="SSF51182">
    <property type="entry name" value="RmlC-like cupins"/>
    <property type="match status" value="1"/>
</dbReference>
<dbReference type="RefSeq" id="WP_013632546.1">
    <property type="nucleotide sequence ID" value="NC_015177.1"/>
</dbReference>
<protein>
    <submittedName>
        <fullName evidence="5">Transcriptional regulator, AraC family</fullName>
    </submittedName>
</protein>
<dbReference type="PROSITE" id="PS00041">
    <property type="entry name" value="HTH_ARAC_FAMILY_1"/>
    <property type="match status" value="1"/>
</dbReference>
<dbReference type="InterPro" id="IPR018060">
    <property type="entry name" value="HTH_AraC"/>
</dbReference>
<dbReference type="PANTHER" id="PTHR43280">
    <property type="entry name" value="ARAC-FAMILY TRANSCRIPTIONAL REGULATOR"/>
    <property type="match status" value="1"/>
</dbReference>
<dbReference type="Gene3D" id="1.10.10.60">
    <property type="entry name" value="Homeodomain-like"/>
    <property type="match status" value="2"/>
</dbReference>
<evidence type="ECO:0000313" key="6">
    <source>
        <dbReference type="Proteomes" id="UP000000310"/>
    </source>
</evidence>
<dbReference type="OrthoDB" id="9787988at2"/>
<dbReference type="KEGG" id="psn:Pedsa_1486"/>
<dbReference type="InterPro" id="IPR003313">
    <property type="entry name" value="AraC-bd"/>
</dbReference>
<evidence type="ECO:0000256" key="2">
    <source>
        <dbReference type="ARBA" id="ARBA00023125"/>
    </source>
</evidence>
<dbReference type="InterPro" id="IPR011051">
    <property type="entry name" value="RmlC_Cupin_sf"/>
</dbReference>
<dbReference type="Proteomes" id="UP000000310">
    <property type="component" value="Chromosome"/>
</dbReference>
<evidence type="ECO:0000313" key="5">
    <source>
        <dbReference type="EMBL" id="ADY52047.1"/>
    </source>
</evidence>
<dbReference type="PANTHER" id="PTHR43280:SF27">
    <property type="entry name" value="TRANSCRIPTIONAL REGULATOR MTLR"/>
    <property type="match status" value="1"/>
</dbReference>
<dbReference type="Pfam" id="PF12833">
    <property type="entry name" value="HTH_18"/>
    <property type="match status" value="1"/>
</dbReference>
<feature type="domain" description="HTH araC/xylS-type" evidence="4">
    <location>
        <begin position="187"/>
        <end position="285"/>
    </location>
</feature>
<evidence type="ECO:0000259" key="4">
    <source>
        <dbReference type="PROSITE" id="PS01124"/>
    </source>
</evidence>
<dbReference type="CDD" id="cd06976">
    <property type="entry name" value="cupin_MtlR-like_N"/>
    <property type="match status" value="1"/>
</dbReference>